<protein>
    <submittedName>
        <fullName evidence="5">GTP-binding protein</fullName>
    </submittedName>
</protein>
<dbReference type="Pfam" id="PF03029">
    <property type="entry name" value="ATP_bind_1"/>
    <property type="match status" value="1"/>
</dbReference>
<dbReference type="EMBL" id="BSOB01000027">
    <property type="protein sequence ID" value="GLQ94024.1"/>
    <property type="molecule type" value="Genomic_DNA"/>
</dbReference>
<accession>A0ABQ5XUM2</accession>
<evidence type="ECO:0000256" key="4">
    <source>
        <dbReference type="ARBA" id="ARBA00023134"/>
    </source>
</evidence>
<keyword evidence="4" id="KW-0342">GTP-binding</keyword>
<evidence type="ECO:0000256" key="3">
    <source>
        <dbReference type="ARBA" id="ARBA00022801"/>
    </source>
</evidence>
<keyword evidence="6" id="KW-1185">Reference proteome</keyword>
<comment type="caution">
    <text evidence="5">The sequence shown here is derived from an EMBL/GenBank/DDBJ whole genome shotgun (WGS) entry which is preliminary data.</text>
</comment>
<dbReference type="RefSeq" id="WP_423372963.1">
    <property type="nucleotide sequence ID" value="NZ_CP064031.1"/>
</dbReference>
<dbReference type="Proteomes" id="UP001156670">
    <property type="component" value="Unassembled WGS sequence"/>
</dbReference>
<dbReference type="SUPFAM" id="SSF52540">
    <property type="entry name" value="P-loop containing nucleoside triphosphate hydrolases"/>
    <property type="match status" value="1"/>
</dbReference>
<reference evidence="6" key="1">
    <citation type="journal article" date="2019" name="Int. J. Syst. Evol. Microbiol.">
        <title>The Global Catalogue of Microorganisms (GCM) 10K type strain sequencing project: providing services to taxonomists for standard genome sequencing and annotation.</title>
        <authorList>
            <consortium name="The Broad Institute Genomics Platform"/>
            <consortium name="The Broad Institute Genome Sequencing Center for Infectious Disease"/>
            <person name="Wu L."/>
            <person name="Ma J."/>
        </authorList>
    </citation>
    <scope>NUCLEOTIDE SEQUENCE [LARGE SCALE GENOMIC DNA]</scope>
    <source>
        <strain evidence="6">NBRC 111980</strain>
    </source>
</reference>
<evidence type="ECO:0000313" key="5">
    <source>
        <dbReference type="EMBL" id="GLQ94024.1"/>
    </source>
</evidence>
<sequence length="187" mass="20355">MNEIYKIVFMGAPGSGKTTCIASLSEVPPISTDVPCTDDLMAMKDTTTVALDYGELRLDGDNGRLLLYGLPGQSRFSYMFEVVRTGLFGAILLVDASSEDAIDGLSETLETYRDDLKAIPIVVAINKSDGSSHALGLRCQQELHAHGLVAPVMTLDARRREDVVQVFEVLLTLLEFGFDHVKMGRTA</sequence>
<dbReference type="CDD" id="cd00882">
    <property type="entry name" value="Ras_like_GTPase"/>
    <property type="match status" value="1"/>
</dbReference>
<name>A0ABQ5XUM2_9GAMM</name>
<gene>
    <name evidence="5" type="ORF">GCM10007901_29750</name>
</gene>
<keyword evidence="3" id="KW-0378">Hydrolase</keyword>
<evidence type="ECO:0000256" key="1">
    <source>
        <dbReference type="ARBA" id="ARBA00005290"/>
    </source>
</evidence>
<keyword evidence="2" id="KW-0547">Nucleotide-binding</keyword>
<dbReference type="InterPro" id="IPR004130">
    <property type="entry name" value="Gpn"/>
</dbReference>
<proteinExistence type="inferred from homology"/>
<dbReference type="InterPro" id="IPR027417">
    <property type="entry name" value="P-loop_NTPase"/>
</dbReference>
<evidence type="ECO:0000313" key="6">
    <source>
        <dbReference type="Proteomes" id="UP001156670"/>
    </source>
</evidence>
<dbReference type="PANTHER" id="PTHR42708">
    <property type="entry name" value="ATP/GTP-BINDING PROTEIN-RELATED"/>
    <property type="match status" value="1"/>
</dbReference>
<evidence type="ECO:0000256" key="2">
    <source>
        <dbReference type="ARBA" id="ARBA00022741"/>
    </source>
</evidence>
<dbReference type="InterPro" id="IPR052705">
    <property type="entry name" value="Gliding_Motility_GTPase"/>
</dbReference>
<comment type="similarity">
    <text evidence="1">Belongs to the GPN-loop GTPase family.</text>
</comment>
<organism evidence="5 6">
    <name type="scientific">Dyella acidisoli</name>
    <dbReference type="NCBI Taxonomy" id="1867834"/>
    <lineage>
        <taxon>Bacteria</taxon>
        <taxon>Pseudomonadati</taxon>
        <taxon>Pseudomonadota</taxon>
        <taxon>Gammaproteobacteria</taxon>
        <taxon>Lysobacterales</taxon>
        <taxon>Rhodanobacteraceae</taxon>
        <taxon>Dyella</taxon>
    </lineage>
</organism>
<dbReference type="PRINTS" id="PR00449">
    <property type="entry name" value="RASTRNSFRMNG"/>
</dbReference>
<dbReference type="Gene3D" id="3.40.50.300">
    <property type="entry name" value="P-loop containing nucleotide triphosphate hydrolases"/>
    <property type="match status" value="1"/>
</dbReference>
<dbReference type="PANTHER" id="PTHR42708:SF1">
    <property type="entry name" value="GLIDING MOTILITY PROTEIN MGLA"/>
    <property type="match status" value="1"/>
</dbReference>